<dbReference type="EMBL" id="CAJOBC010006374">
    <property type="protein sequence ID" value="CAF3896651.1"/>
    <property type="molecule type" value="Genomic_DNA"/>
</dbReference>
<dbReference type="Proteomes" id="UP000681722">
    <property type="component" value="Unassembled WGS sequence"/>
</dbReference>
<evidence type="ECO:0000259" key="4">
    <source>
        <dbReference type="PROSITE" id="PS50217"/>
    </source>
</evidence>
<proteinExistence type="predicted"/>
<evidence type="ECO:0000256" key="1">
    <source>
        <dbReference type="ARBA" id="ARBA00023015"/>
    </source>
</evidence>
<dbReference type="InterPro" id="IPR004827">
    <property type="entry name" value="bZIP"/>
</dbReference>
<evidence type="ECO:0000256" key="3">
    <source>
        <dbReference type="ARBA" id="ARBA00023163"/>
    </source>
</evidence>
<keyword evidence="2" id="KW-0238">DNA-binding</keyword>
<dbReference type="InterPro" id="IPR000837">
    <property type="entry name" value="AP-1"/>
</dbReference>
<dbReference type="PANTHER" id="PTHR23351:SF24">
    <property type="entry name" value="ACTIVATING TRANSCRIPTION FACTOR 3-RELATED"/>
    <property type="match status" value="1"/>
</dbReference>
<gene>
    <name evidence="5" type="ORF">GPM918_LOCUS20288</name>
    <name evidence="6" type="ORF">SRO942_LOCUS20285</name>
</gene>
<dbReference type="PROSITE" id="PS50217">
    <property type="entry name" value="BZIP"/>
    <property type="match status" value="1"/>
</dbReference>
<evidence type="ECO:0000313" key="7">
    <source>
        <dbReference type="Proteomes" id="UP000663829"/>
    </source>
</evidence>
<protein>
    <recommendedName>
        <fullName evidence="4">BZIP domain-containing protein</fullName>
    </recommendedName>
</protein>
<sequence>MECIERKNEWDCKLPYDNNQTAFSSFEIEPINNNFYIPTPYSKKEIKAYNDKKNDYRFVGLSDYSSSADSVNSQIEDDVSLTPDGGKVSLSNFKSLVRDARKDLHQTLPPVSVLSRRKNCSDTNCAVNKLQNETEDEDYLSRNCDPQTFTKQVSAIYTYETQGSDDLQSLTHSSDGGEFDDYPEECSCLITKYGPITIKPRKHPALTLATGRKSKYDVLPPTEAFQRERRRQKNRIAQERAARKRKNLDANLREQIVGLETQSNCLEQDIYQLNQKKVYLETLLSNHEQTCTKNKYKVLTSILSKTNHSSLSENSSA</sequence>
<keyword evidence="1" id="KW-0805">Transcription regulation</keyword>
<dbReference type="EMBL" id="CAJNOQ010006374">
    <property type="protein sequence ID" value="CAF1132851.1"/>
    <property type="molecule type" value="Genomic_DNA"/>
</dbReference>
<reference evidence="5" key="1">
    <citation type="submission" date="2021-02" db="EMBL/GenBank/DDBJ databases">
        <authorList>
            <person name="Nowell W R."/>
        </authorList>
    </citation>
    <scope>NUCLEOTIDE SEQUENCE</scope>
</reference>
<keyword evidence="7" id="KW-1185">Reference proteome</keyword>
<dbReference type="Proteomes" id="UP000663829">
    <property type="component" value="Unassembled WGS sequence"/>
</dbReference>
<dbReference type="GO" id="GO:0000978">
    <property type="term" value="F:RNA polymerase II cis-regulatory region sequence-specific DNA binding"/>
    <property type="evidence" value="ECO:0007669"/>
    <property type="project" value="TreeGrafter"/>
</dbReference>
<dbReference type="SUPFAM" id="SSF57959">
    <property type="entry name" value="Leucine zipper domain"/>
    <property type="match status" value="1"/>
</dbReference>
<dbReference type="Gene3D" id="1.20.5.170">
    <property type="match status" value="1"/>
</dbReference>
<dbReference type="PANTHER" id="PTHR23351">
    <property type="entry name" value="FOS TRANSCRIPTION FACTOR-RELATED"/>
    <property type="match status" value="1"/>
</dbReference>
<keyword evidence="3" id="KW-0804">Transcription</keyword>
<feature type="domain" description="BZIP" evidence="4">
    <location>
        <begin position="224"/>
        <end position="287"/>
    </location>
</feature>
<evidence type="ECO:0000313" key="6">
    <source>
        <dbReference type="EMBL" id="CAF3896651.1"/>
    </source>
</evidence>
<dbReference type="GO" id="GO:0000981">
    <property type="term" value="F:DNA-binding transcription factor activity, RNA polymerase II-specific"/>
    <property type="evidence" value="ECO:0007669"/>
    <property type="project" value="TreeGrafter"/>
</dbReference>
<evidence type="ECO:0000256" key="2">
    <source>
        <dbReference type="ARBA" id="ARBA00023125"/>
    </source>
</evidence>
<dbReference type="InterPro" id="IPR046347">
    <property type="entry name" value="bZIP_sf"/>
</dbReference>
<organism evidence="5 7">
    <name type="scientific">Didymodactylos carnosus</name>
    <dbReference type="NCBI Taxonomy" id="1234261"/>
    <lineage>
        <taxon>Eukaryota</taxon>
        <taxon>Metazoa</taxon>
        <taxon>Spiralia</taxon>
        <taxon>Gnathifera</taxon>
        <taxon>Rotifera</taxon>
        <taxon>Eurotatoria</taxon>
        <taxon>Bdelloidea</taxon>
        <taxon>Philodinida</taxon>
        <taxon>Philodinidae</taxon>
        <taxon>Didymodactylos</taxon>
    </lineage>
</organism>
<accession>A0A814RIX7</accession>
<name>A0A814RIX7_9BILA</name>
<dbReference type="GO" id="GO:0005634">
    <property type="term" value="C:nucleus"/>
    <property type="evidence" value="ECO:0007669"/>
    <property type="project" value="TreeGrafter"/>
</dbReference>
<evidence type="ECO:0000313" key="5">
    <source>
        <dbReference type="EMBL" id="CAF1132851.1"/>
    </source>
</evidence>
<dbReference type="AlphaFoldDB" id="A0A814RIX7"/>
<comment type="caution">
    <text evidence="5">The sequence shown here is derived from an EMBL/GenBank/DDBJ whole genome shotgun (WGS) entry which is preliminary data.</text>
</comment>